<evidence type="ECO:0000313" key="1">
    <source>
        <dbReference type="EMBL" id="KAI7803947.1"/>
    </source>
</evidence>
<keyword evidence="2" id="KW-1185">Reference proteome</keyword>
<name>A0A9W7TWX7_TRIRA</name>
<gene>
    <name evidence="1" type="ORF">IRJ41_013921</name>
</gene>
<dbReference type="AlphaFoldDB" id="A0A9W7TWX7"/>
<protein>
    <submittedName>
        <fullName evidence="1">Major histocompatibility complex class I-related gene protein-like protein</fullName>
    </submittedName>
</protein>
<dbReference type="EMBL" id="JAFHDT010000011">
    <property type="protein sequence ID" value="KAI7803947.1"/>
    <property type="molecule type" value="Genomic_DNA"/>
</dbReference>
<proteinExistence type="predicted"/>
<comment type="caution">
    <text evidence="1">The sequence shown here is derived from an EMBL/GenBank/DDBJ whole genome shotgun (WGS) entry which is preliminary data.</text>
</comment>
<organism evidence="1 2">
    <name type="scientific">Triplophysa rosa</name>
    <name type="common">Cave loach</name>
    <dbReference type="NCBI Taxonomy" id="992332"/>
    <lineage>
        <taxon>Eukaryota</taxon>
        <taxon>Metazoa</taxon>
        <taxon>Chordata</taxon>
        <taxon>Craniata</taxon>
        <taxon>Vertebrata</taxon>
        <taxon>Euteleostomi</taxon>
        <taxon>Actinopterygii</taxon>
        <taxon>Neopterygii</taxon>
        <taxon>Teleostei</taxon>
        <taxon>Ostariophysi</taxon>
        <taxon>Cypriniformes</taxon>
        <taxon>Nemacheilidae</taxon>
        <taxon>Triplophysa</taxon>
    </lineage>
</organism>
<sequence>MRMVTRLVHVRGRCYNVSSGSGTLKPSRAADLVGCELLRDEPGTGRMMTLEAFDGERGFERHYEIQGDQQTQWKWPDNAHALCSHIQTKSESRPKEGDRMAIEKEYQKHISRLPQIPLICRGGYL</sequence>
<dbReference type="Proteomes" id="UP001059041">
    <property type="component" value="Linkage Group LG11"/>
</dbReference>
<evidence type="ECO:0000313" key="2">
    <source>
        <dbReference type="Proteomes" id="UP001059041"/>
    </source>
</evidence>
<reference evidence="1" key="1">
    <citation type="submission" date="2021-02" db="EMBL/GenBank/DDBJ databases">
        <title>Comparative genomics reveals that relaxation of natural selection precedes convergent phenotypic evolution of cavefish.</title>
        <authorList>
            <person name="Peng Z."/>
        </authorList>
    </citation>
    <scope>NUCLEOTIDE SEQUENCE</scope>
    <source>
        <tissue evidence="1">Muscle</tissue>
    </source>
</reference>
<accession>A0A9W7TWX7</accession>